<dbReference type="RefSeq" id="WP_317721444.1">
    <property type="nucleotide sequence ID" value="NZ_JAWLVK010000001.1"/>
</dbReference>
<dbReference type="EMBL" id="JAWLVV010000001">
    <property type="protein sequence ID" value="MDV7288725.1"/>
    <property type="molecule type" value="Genomic_DNA"/>
</dbReference>
<dbReference type="AlphaFoldDB" id="A0AAE4V8D0"/>
<reference evidence="1" key="1">
    <citation type="submission" date="2023-10" db="EMBL/GenBank/DDBJ databases">
        <title>Mycolicibacterium fortuitum clinical isolates causing pulmonary infections in humans.</title>
        <authorList>
            <person name="Mejia-Ponce P.M."/>
            <person name="Zenteno-Cuevas R."/>
            <person name="Licona-Cassani C."/>
        </authorList>
    </citation>
    <scope>NUCLEOTIDE SEQUENCE</scope>
    <source>
        <strain evidence="1">M8</strain>
    </source>
</reference>
<name>A0AAE4V8D0_MYCFO</name>
<comment type="caution">
    <text evidence="1">The sequence shown here is derived from an EMBL/GenBank/DDBJ whole genome shotgun (WGS) entry which is preliminary data.</text>
</comment>
<organism evidence="1 2">
    <name type="scientific">Mycolicibacterium fortuitum</name>
    <name type="common">Mycobacterium fortuitum</name>
    <dbReference type="NCBI Taxonomy" id="1766"/>
    <lineage>
        <taxon>Bacteria</taxon>
        <taxon>Bacillati</taxon>
        <taxon>Actinomycetota</taxon>
        <taxon>Actinomycetes</taxon>
        <taxon>Mycobacteriales</taxon>
        <taxon>Mycobacteriaceae</taxon>
        <taxon>Mycolicibacterium</taxon>
    </lineage>
</organism>
<evidence type="ECO:0000313" key="2">
    <source>
        <dbReference type="Proteomes" id="UP001186041"/>
    </source>
</evidence>
<accession>A0AAE4V8D0</accession>
<gene>
    <name evidence="1" type="ORF">R4485_00935</name>
</gene>
<proteinExistence type="predicted"/>
<evidence type="ECO:0000313" key="1">
    <source>
        <dbReference type="EMBL" id="MDV7288725.1"/>
    </source>
</evidence>
<dbReference type="Proteomes" id="UP001186041">
    <property type="component" value="Unassembled WGS sequence"/>
</dbReference>
<protein>
    <submittedName>
        <fullName evidence="1">Uncharacterized protein</fullName>
    </submittedName>
</protein>
<sequence length="78" mass="8593">MSDLTAELAEIGGEMVDELIDGIKDYCADHPNPLLTVERHFFRELGQGMLVMRQEDLVTLCAAAITRIAYPGIAEADQ</sequence>